<accession>A0A699YV98</accession>
<dbReference type="SMART" id="SM00580">
    <property type="entry name" value="PUG"/>
    <property type="match status" value="1"/>
</dbReference>
<gene>
    <name evidence="2" type="ORF">HaLaN_06342</name>
</gene>
<dbReference type="Proteomes" id="UP000485058">
    <property type="component" value="Unassembled WGS sequence"/>
</dbReference>
<feature type="domain" description="PUB" evidence="1">
    <location>
        <begin position="81"/>
        <end position="149"/>
    </location>
</feature>
<organism evidence="2 3">
    <name type="scientific">Haematococcus lacustris</name>
    <name type="common">Green alga</name>
    <name type="synonym">Haematococcus pluvialis</name>
    <dbReference type="NCBI Taxonomy" id="44745"/>
    <lineage>
        <taxon>Eukaryota</taxon>
        <taxon>Viridiplantae</taxon>
        <taxon>Chlorophyta</taxon>
        <taxon>core chlorophytes</taxon>
        <taxon>Chlorophyceae</taxon>
        <taxon>CS clade</taxon>
        <taxon>Chlamydomonadales</taxon>
        <taxon>Haematococcaceae</taxon>
        <taxon>Haematococcus</taxon>
    </lineage>
</organism>
<sequence>MLSAASSSGHHGNRAHATVDVACGCVCDGMCDVVTEEDRRERRRKLGLPEELTPEEKPVTVLDKLRSCLVDMKKQHSSQEEVWKTAGTTLLRYLTNISNQPDEEKFRSIRTTNAAFQQRVAAAHGSMQFLEHCGFTVEGEALVLARDKLNPDVIQGGIAALQDMLGNPFFGCL</sequence>
<keyword evidence="3" id="KW-1185">Reference proteome</keyword>
<dbReference type="InterPro" id="IPR018997">
    <property type="entry name" value="PUB_domain"/>
</dbReference>
<name>A0A699YV98_HAELA</name>
<dbReference type="Pfam" id="PF09409">
    <property type="entry name" value="PUB"/>
    <property type="match status" value="1"/>
</dbReference>
<evidence type="ECO:0000259" key="1">
    <source>
        <dbReference type="Pfam" id="PF09409"/>
    </source>
</evidence>
<evidence type="ECO:0000313" key="2">
    <source>
        <dbReference type="EMBL" id="GFH10936.1"/>
    </source>
</evidence>
<dbReference type="AlphaFoldDB" id="A0A699YV98"/>
<dbReference type="Gene3D" id="1.20.58.2190">
    <property type="match status" value="1"/>
</dbReference>
<dbReference type="InterPro" id="IPR036339">
    <property type="entry name" value="PUB-like_dom_sf"/>
</dbReference>
<comment type="caution">
    <text evidence="2">The sequence shown here is derived from an EMBL/GenBank/DDBJ whole genome shotgun (WGS) entry which is preliminary data.</text>
</comment>
<dbReference type="EMBL" id="BLLF01000360">
    <property type="protein sequence ID" value="GFH10936.1"/>
    <property type="molecule type" value="Genomic_DNA"/>
</dbReference>
<evidence type="ECO:0000313" key="3">
    <source>
        <dbReference type="Proteomes" id="UP000485058"/>
    </source>
</evidence>
<dbReference type="PANTHER" id="PTHR46713">
    <property type="entry name" value="F13M7.16 PROTEIN"/>
    <property type="match status" value="1"/>
</dbReference>
<reference evidence="2 3" key="1">
    <citation type="submission" date="2020-02" db="EMBL/GenBank/DDBJ databases">
        <title>Draft genome sequence of Haematococcus lacustris strain NIES-144.</title>
        <authorList>
            <person name="Morimoto D."/>
            <person name="Nakagawa S."/>
            <person name="Yoshida T."/>
            <person name="Sawayama S."/>
        </authorList>
    </citation>
    <scope>NUCLEOTIDE SEQUENCE [LARGE SCALE GENOMIC DNA]</scope>
    <source>
        <strain evidence="2 3">NIES-144</strain>
    </source>
</reference>
<dbReference type="PANTHER" id="PTHR46713:SF1">
    <property type="entry name" value="F13M7.16 PROTEIN"/>
    <property type="match status" value="1"/>
</dbReference>
<dbReference type="SUPFAM" id="SSF143503">
    <property type="entry name" value="PUG domain-like"/>
    <property type="match status" value="1"/>
</dbReference>
<proteinExistence type="predicted"/>
<protein>
    <recommendedName>
        <fullName evidence="1">PUB domain-containing protein</fullName>
    </recommendedName>
</protein>